<dbReference type="AlphaFoldDB" id="A0A6P8BF54"/>
<evidence type="ECO:0000313" key="1">
    <source>
        <dbReference type="Proteomes" id="UP000515153"/>
    </source>
</evidence>
<keyword evidence="1" id="KW-1185">Reference proteome</keyword>
<sequence length="179" mass="19597">MQIEELPASHEAKKIISPGLFRVQSQFVTSSTNVSSLIHVEPDELDGLGSSDDGHIIPLPFVDSFHLLHLIGPNTSGNLPHTKMVVLQDSITTLFLGHVMLCCCAPSYQRLFITPKGQGENPSWPGERFVSYVFDESVHVCQLGAEGFGNGEISVELGWLRAGFEDDGKHGVLMMSYND</sequence>
<dbReference type="KEGG" id="pgri:PgNI_02834"/>
<gene>
    <name evidence="2" type="ORF">PgNI_02834</name>
</gene>
<reference evidence="2" key="3">
    <citation type="submission" date="2025-08" db="UniProtKB">
        <authorList>
            <consortium name="RefSeq"/>
        </authorList>
    </citation>
    <scope>IDENTIFICATION</scope>
    <source>
        <strain evidence="2">NI907</strain>
    </source>
</reference>
<protein>
    <submittedName>
        <fullName evidence="2">Uncharacterized protein</fullName>
    </submittedName>
</protein>
<dbReference type="GeneID" id="41957802"/>
<evidence type="ECO:0000313" key="2">
    <source>
        <dbReference type="RefSeq" id="XP_030985716.1"/>
    </source>
</evidence>
<dbReference type="Proteomes" id="UP000515153">
    <property type="component" value="Unplaced"/>
</dbReference>
<reference evidence="2" key="2">
    <citation type="submission" date="2019-10" db="EMBL/GenBank/DDBJ databases">
        <authorList>
            <consortium name="NCBI Genome Project"/>
        </authorList>
    </citation>
    <scope>NUCLEOTIDE SEQUENCE</scope>
    <source>
        <strain evidence="2">NI907</strain>
    </source>
</reference>
<name>A0A6P8BF54_PYRGI</name>
<organism evidence="1 2">
    <name type="scientific">Pyricularia grisea</name>
    <name type="common">Crabgrass-specific blast fungus</name>
    <name type="synonym">Magnaporthe grisea</name>
    <dbReference type="NCBI Taxonomy" id="148305"/>
    <lineage>
        <taxon>Eukaryota</taxon>
        <taxon>Fungi</taxon>
        <taxon>Dikarya</taxon>
        <taxon>Ascomycota</taxon>
        <taxon>Pezizomycotina</taxon>
        <taxon>Sordariomycetes</taxon>
        <taxon>Sordariomycetidae</taxon>
        <taxon>Magnaporthales</taxon>
        <taxon>Pyriculariaceae</taxon>
        <taxon>Pyricularia</taxon>
    </lineage>
</organism>
<accession>A0A6P8BF54</accession>
<proteinExistence type="predicted"/>
<reference evidence="2" key="1">
    <citation type="journal article" date="2019" name="Mol. Biol. Evol.">
        <title>Blast fungal genomes show frequent chromosomal changes, gene gains and losses, and effector gene turnover.</title>
        <authorList>
            <person name="Gomez Luciano L.B."/>
            <person name="Jason Tsai I."/>
            <person name="Chuma I."/>
            <person name="Tosa Y."/>
            <person name="Chen Y.H."/>
            <person name="Li J.Y."/>
            <person name="Li M.Y."/>
            <person name="Jade Lu M.Y."/>
            <person name="Nakayashiki H."/>
            <person name="Li W.H."/>
        </authorList>
    </citation>
    <scope>NUCLEOTIDE SEQUENCE</scope>
    <source>
        <strain evidence="2">NI907</strain>
    </source>
</reference>
<dbReference type="RefSeq" id="XP_030985716.1">
    <property type="nucleotide sequence ID" value="XM_031122891.1"/>
</dbReference>